<name>A0A8H7C211_AGABI</name>
<proteinExistence type="inferred from homology"/>
<dbReference type="PANTHER" id="PTHR44942">
    <property type="entry name" value="METHYLTRANSF_11 DOMAIN-CONTAINING PROTEIN"/>
    <property type="match status" value="1"/>
</dbReference>
<evidence type="ECO:0000256" key="1">
    <source>
        <dbReference type="ARBA" id="ARBA00008361"/>
    </source>
</evidence>
<protein>
    <recommendedName>
        <fullName evidence="4">Methyltransferase type 11 domain-containing protein</fullName>
    </recommendedName>
</protein>
<dbReference type="Proteomes" id="UP000629468">
    <property type="component" value="Unassembled WGS sequence"/>
</dbReference>
<evidence type="ECO:0000256" key="3">
    <source>
        <dbReference type="ARBA" id="ARBA00022679"/>
    </source>
</evidence>
<feature type="domain" description="Methyltransferase type 11" evidence="4">
    <location>
        <begin position="45"/>
        <end position="153"/>
    </location>
</feature>
<dbReference type="CDD" id="cd02440">
    <property type="entry name" value="AdoMet_MTases"/>
    <property type="match status" value="1"/>
</dbReference>
<reference evidence="5 6" key="1">
    <citation type="journal article" name="Sci. Rep.">
        <title>Telomere-to-telomere assembled and centromere annotated genomes of the two main subspecies of the button mushroom Agaricus bisporus reveal especially polymorphic chromosome ends.</title>
        <authorList>
            <person name="Sonnenberg A.S.M."/>
            <person name="Sedaghat-Telgerd N."/>
            <person name="Lavrijssen B."/>
            <person name="Ohm R.A."/>
            <person name="Hendrickx P.M."/>
            <person name="Scholtmeijer K."/>
            <person name="Baars J.J.P."/>
            <person name="van Peer A."/>
        </authorList>
    </citation>
    <scope>NUCLEOTIDE SEQUENCE [LARGE SCALE GENOMIC DNA]</scope>
    <source>
        <strain evidence="5 6">H119_p4</strain>
    </source>
</reference>
<evidence type="ECO:0000259" key="4">
    <source>
        <dbReference type="Pfam" id="PF08241"/>
    </source>
</evidence>
<dbReference type="PANTHER" id="PTHR44942:SF4">
    <property type="entry name" value="METHYLTRANSFERASE TYPE 11 DOMAIN-CONTAINING PROTEIN"/>
    <property type="match status" value="1"/>
</dbReference>
<evidence type="ECO:0000256" key="2">
    <source>
        <dbReference type="ARBA" id="ARBA00022603"/>
    </source>
</evidence>
<dbReference type="AlphaFoldDB" id="A0A8H7C211"/>
<dbReference type="InterPro" id="IPR013216">
    <property type="entry name" value="Methyltransf_11"/>
</dbReference>
<dbReference type="EMBL" id="JABXXO010000015">
    <property type="protein sequence ID" value="KAF7760144.1"/>
    <property type="molecule type" value="Genomic_DNA"/>
</dbReference>
<organism evidence="5 6">
    <name type="scientific">Agaricus bisporus var. burnettii</name>
    <dbReference type="NCBI Taxonomy" id="192524"/>
    <lineage>
        <taxon>Eukaryota</taxon>
        <taxon>Fungi</taxon>
        <taxon>Dikarya</taxon>
        <taxon>Basidiomycota</taxon>
        <taxon>Agaricomycotina</taxon>
        <taxon>Agaricomycetes</taxon>
        <taxon>Agaricomycetidae</taxon>
        <taxon>Agaricales</taxon>
        <taxon>Agaricineae</taxon>
        <taxon>Agaricaceae</taxon>
        <taxon>Agaricus</taxon>
    </lineage>
</organism>
<keyword evidence="3" id="KW-0808">Transferase</keyword>
<sequence>MATFAKSTYNASFYSASRPNYPKKLFKHIFDHHRRHPDAKWERAVDLGCGTGQATRHLSYALFHEIIGLDPSANMIKTANRDFFPGVNATSVSSITHTQFEFRRGSAEDLKSAGIEDKSVDMVIAAQACHWFDWNKVWPEMDRVLRVGGTAAFWVYSEFRLPWYPSLTPMITAFAQGKGKDHDPVNSLGSYFERPGRTILENHLLDVPSCESVLGESTTLIEDRVYFAGNYHPQTLPQTHTLPIIMRKRMTWRDLLGYFRTWSSLHKYHEVYPEDKTRKPDIRFLEEDVAAVGPLRPGDVDVTGGDIAVRFWKNLRCGVRDEAMSLDVKVGVNDLVLVEWPVALILVNKM</sequence>
<dbReference type="GO" id="GO:0008757">
    <property type="term" value="F:S-adenosylmethionine-dependent methyltransferase activity"/>
    <property type="evidence" value="ECO:0007669"/>
    <property type="project" value="InterPro"/>
</dbReference>
<dbReference type="Gene3D" id="3.40.50.150">
    <property type="entry name" value="Vaccinia Virus protein VP39"/>
    <property type="match status" value="1"/>
</dbReference>
<dbReference type="SUPFAM" id="SSF53335">
    <property type="entry name" value="S-adenosyl-L-methionine-dependent methyltransferases"/>
    <property type="match status" value="1"/>
</dbReference>
<evidence type="ECO:0000313" key="6">
    <source>
        <dbReference type="Proteomes" id="UP000629468"/>
    </source>
</evidence>
<comment type="caution">
    <text evidence="5">The sequence shown here is derived from an EMBL/GenBank/DDBJ whole genome shotgun (WGS) entry which is preliminary data.</text>
</comment>
<dbReference type="GO" id="GO:0032259">
    <property type="term" value="P:methylation"/>
    <property type="evidence" value="ECO:0007669"/>
    <property type="project" value="UniProtKB-KW"/>
</dbReference>
<evidence type="ECO:0000313" key="5">
    <source>
        <dbReference type="EMBL" id="KAF7760144.1"/>
    </source>
</evidence>
<dbReference type="InterPro" id="IPR029063">
    <property type="entry name" value="SAM-dependent_MTases_sf"/>
</dbReference>
<accession>A0A8H7C211</accession>
<dbReference type="InterPro" id="IPR051052">
    <property type="entry name" value="Diverse_substrate_MTase"/>
</dbReference>
<keyword evidence="2" id="KW-0489">Methyltransferase</keyword>
<comment type="similarity">
    <text evidence="1">Belongs to the methyltransferase superfamily.</text>
</comment>
<dbReference type="Pfam" id="PF08241">
    <property type="entry name" value="Methyltransf_11"/>
    <property type="match status" value="1"/>
</dbReference>
<gene>
    <name evidence="5" type="ORF">Agabi119p4_10820</name>
</gene>